<reference evidence="2" key="1">
    <citation type="submission" date="2021-02" db="EMBL/GenBank/DDBJ databases">
        <authorList>
            <person name="Dougan E. K."/>
            <person name="Rhodes N."/>
            <person name="Thang M."/>
            <person name="Chan C."/>
        </authorList>
    </citation>
    <scope>NUCLEOTIDE SEQUENCE</scope>
</reference>
<name>A0A812Y5K7_9DINO</name>
<evidence type="ECO:0000313" key="2">
    <source>
        <dbReference type="EMBL" id="CAE7761693.1"/>
    </source>
</evidence>
<comment type="caution">
    <text evidence="2">The sequence shown here is derived from an EMBL/GenBank/DDBJ whole genome shotgun (WGS) entry which is preliminary data.</text>
</comment>
<keyword evidence="1" id="KW-0472">Membrane</keyword>
<accession>A0A812Y5K7</accession>
<protein>
    <submittedName>
        <fullName evidence="2">Uncharacterized protein</fullName>
    </submittedName>
</protein>
<sequence>MVAALLAAFAAFALLFTLGVCWLWPDYVDGSDPPKVRRILIVVVLVLTLEETLLCFGGAISFRSLVVIFICNIWGHLDASLRYPIVHDLDSFFALKQLFLVLVKTAGYLLGFRDITKNLGWVVLALLVNVCTVPIVWLTALPIGDVGSYHQKHDVLDQDLAVRFWCTVTSSTERAAAVARWKAMARRALADVARAVPLLKPAALRIDPALVRLLKANSV</sequence>
<proteinExistence type="predicted"/>
<feature type="transmembrane region" description="Helical" evidence="1">
    <location>
        <begin position="119"/>
        <end position="140"/>
    </location>
</feature>
<feature type="transmembrane region" description="Helical" evidence="1">
    <location>
        <begin position="91"/>
        <end position="112"/>
    </location>
</feature>
<keyword evidence="1" id="KW-0812">Transmembrane</keyword>
<organism evidence="2 3">
    <name type="scientific">Symbiodinium necroappetens</name>
    <dbReference type="NCBI Taxonomy" id="1628268"/>
    <lineage>
        <taxon>Eukaryota</taxon>
        <taxon>Sar</taxon>
        <taxon>Alveolata</taxon>
        <taxon>Dinophyceae</taxon>
        <taxon>Suessiales</taxon>
        <taxon>Symbiodiniaceae</taxon>
        <taxon>Symbiodinium</taxon>
    </lineage>
</organism>
<keyword evidence="1" id="KW-1133">Transmembrane helix</keyword>
<gene>
    <name evidence="2" type="ORF">SNEC2469_LOCUS22166</name>
</gene>
<feature type="transmembrane region" description="Helical" evidence="1">
    <location>
        <begin position="39"/>
        <end position="58"/>
    </location>
</feature>
<keyword evidence="3" id="KW-1185">Reference proteome</keyword>
<evidence type="ECO:0000313" key="3">
    <source>
        <dbReference type="Proteomes" id="UP000601435"/>
    </source>
</evidence>
<dbReference type="AlphaFoldDB" id="A0A812Y5K7"/>
<evidence type="ECO:0000256" key="1">
    <source>
        <dbReference type="SAM" id="Phobius"/>
    </source>
</evidence>
<dbReference type="EMBL" id="CAJNJA010039975">
    <property type="protein sequence ID" value="CAE7761693.1"/>
    <property type="molecule type" value="Genomic_DNA"/>
</dbReference>
<feature type="transmembrane region" description="Helical" evidence="1">
    <location>
        <begin position="65"/>
        <end position="85"/>
    </location>
</feature>
<dbReference type="OrthoDB" id="436045at2759"/>
<dbReference type="Proteomes" id="UP000601435">
    <property type="component" value="Unassembled WGS sequence"/>
</dbReference>